<dbReference type="AlphaFoldDB" id="A0A813EJG0"/>
<dbReference type="OMA" id="HSWNARI"/>
<feature type="region of interest" description="Disordered" evidence="1">
    <location>
        <begin position="38"/>
        <end position="70"/>
    </location>
</feature>
<dbReference type="PANTHER" id="PTHR47026:SF2">
    <property type="entry name" value="FLAGELLAR ASSOCIATED PROTEIN"/>
    <property type="match status" value="1"/>
</dbReference>
<reference evidence="2" key="1">
    <citation type="submission" date="2021-02" db="EMBL/GenBank/DDBJ databases">
        <authorList>
            <person name="Dougan E. K."/>
            <person name="Rhodes N."/>
            <person name="Thang M."/>
            <person name="Chan C."/>
        </authorList>
    </citation>
    <scope>NUCLEOTIDE SEQUENCE</scope>
</reference>
<dbReference type="PANTHER" id="PTHR47026">
    <property type="entry name" value="PIGMENTOSA GTPASE REGULATOR-LIKE PROTEIN, PUTATIVE-RELATED"/>
    <property type="match status" value="1"/>
</dbReference>
<dbReference type="Proteomes" id="UP000654075">
    <property type="component" value="Unassembled WGS sequence"/>
</dbReference>
<feature type="region of interest" description="Disordered" evidence="1">
    <location>
        <begin position="109"/>
        <end position="132"/>
    </location>
</feature>
<dbReference type="EMBL" id="CAJNNV010012965">
    <property type="protein sequence ID" value="CAE8601257.1"/>
    <property type="molecule type" value="Genomic_DNA"/>
</dbReference>
<dbReference type="OrthoDB" id="8062037at2759"/>
<organism evidence="2 3">
    <name type="scientific">Polarella glacialis</name>
    <name type="common">Dinoflagellate</name>
    <dbReference type="NCBI Taxonomy" id="89957"/>
    <lineage>
        <taxon>Eukaryota</taxon>
        <taxon>Sar</taxon>
        <taxon>Alveolata</taxon>
        <taxon>Dinophyceae</taxon>
        <taxon>Suessiales</taxon>
        <taxon>Suessiaceae</taxon>
        <taxon>Polarella</taxon>
    </lineage>
</organism>
<accession>A0A813EJG0</accession>
<comment type="caution">
    <text evidence="2">The sequence shown here is derived from an EMBL/GenBank/DDBJ whole genome shotgun (WGS) entry which is preliminary data.</text>
</comment>
<evidence type="ECO:0000313" key="2">
    <source>
        <dbReference type="EMBL" id="CAE8601257.1"/>
    </source>
</evidence>
<protein>
    <submittedName>
        <fullName evidence="2">Uncharacterized protein</fullName>
    </submittedName>
</protein>
<keyword evidence="3" id="KW-1185">Reference proteome</keyword>
<proteinExistence type="predicted"/>
<evidence type="ECO:0000256" key="1">
    <source>
        <dbReference type="SAM" id="MobiDB-lite"/>
    </source>
</evidence>
<name>A0A813EJG0_POLGL</name>
<feature type="non-terminal residue" evidence="2">
    <location>
        <position position="1"/>
    </location>
</feature>
<feature type="non-terminal residue" evidence="2">
    <location>
        <position position="230"/>
    </location>
</feature>
<sequence length="230" mass="27442">ADSGLQHSEGYDFCPDDHDLDAIVQALDQKRLSYEREGKYEEAEATKQKLEQFQEQSEQKRREDLKARQLSDRLGVEEAHMRELQEFNAHWDNKVAEFESHAASLQTTLRDRHKSEYSKAREKYGMETEPRNPRWSRDLLNLRKIQDTLAKMKKYQEAMKMKQQADQVEAKETESWRMKREAKIRALEDQFLHKQALEMSGLTKRIVSGREEQRQARKVELERLLQRYNN</sequence>
<gene>
    <name evidence="2" type="ORF">PGLA1383_LOCUS19552</name>
</gene>
<evidence type="ECO:0000313" key="3">
    <source>
        <dbReference type="Proteomes" id="UP000654075"/>
    </source>
</evidence>